<sequence>MKTLSILTALFVTVLLATNIQWKSDLKFSHKFHQQEVEAECTECHAGVDTSRLGSDDLLPAMETCYNCHDEEETECTVCHENPDEPVILPRITDYSPKFSHKLHLEKGTDCSVCHTGVEQADKVGAGLHLPAMATCMNCHSVPENKEGCYQCHESKDNVLPGDHVADWKHNHGMIAETDQISCRSCHTENYCTDCHQGENLDNRAHPAEFIITHSLSYTVRESDCSNCHQS</sequence>
<dbReference type="PANTHER" id="PTHR39425:SF1">
    <property type="entry name" value="CYTOCHROME C7-LIKE DOMAIN-CONTAINING PROTEIN"/>
    <property type="match status" value="1"/>
</dbReference>
<proteinExistence type="predicted"/>
<dbReference type="Proteomes" id="UP000886124">
    <property type="component" value="Unassembled WGS sequence"/>
</dbReference>
<gene>
    <name evidence="1" type="ORF">ENJ89_01725</name>
</gene>
<dbReference type="SUPFAM" id="SSF48695">
    <property type="entry name" value="Multiheme cytochromes"/>
    <property type="match status" value="1"/>
</dbReference>
<dbReference type="InterPro" id="IPR036280">
    <property type="entry name" value="Multihaem_cyt_sf"/>
</dbReference>
<feature type="non-terminal residue" evidence="1">
    <location>
        <position position="231"/>
    </location>
</feature>
<dbReference type="AlphaFoldDB" id="A0A7V5PMQ4"/>
<organism evidence="1">
    <name type="scientific">Caldithrix abyssi</name>
    <dbReference type="NCBI Taxonomy" id="187145"/>
    <lineage>
        <taxon>Bacteria</taxon>
        <taxon>Pseudomonadati</taxon>
        <taxon>Calditrichota</taxon>
        <taxon>Calditrichia</taxon>
        <taxon>Calditrichales</taxon>
        <taxon>Calditrichaceae</taxon>
        <taxon>Caldithrix</taxon>
    </lineage>
</organism>
<dbReference type="PANTHER" id="PTHR39425">
    <property type="entry name" value="LIPOPROTEIN CYTOCHROME C"/>
    <property type="match status" value="1"/>
</dbReference>
<evidence type="ECO:0008006" key="2">
    <source>
        <dbReference type="Google" id="ProtNLM"/>
    </source>
</evidence>
<reference evidence="1" key="1">
    <citation type="journal article" date="2020" name="mSystems">
        <title>Genome- and Community-Level Interaction Insights into Carbon Utilization and Element Cycling Functions of Hydrothermarchaeota in Hydrothermal Sediment.</title>
        <authorList>
            <person name="Zhou Z."/>
            <person name="Liu Y."/>
            <person name="Xu W."/>
            <person name="Pan J."/>
            <person name="Luo Z.H."/>
            <person name="Li M."/>
        </authorList>
    </citation>
    <scope>NUCLEOTIDE SEQUENCE [LARGE SCALE GENOMIC DNA]</scope>
    <source>
        <strain evidence="1">HyVt-527</strain>
    </source>
</reference>
<comment type="caution">
    <text evidence="1">The sequence shown here is derived from an EMBL/GenBank/DDBJ whole genome shotgun (WGS) entry which is preliminary data.</text>
</comment>
<accession>A0A7V5PMQ4</accession>
<dbReference type="CDD" id="cd08168">
    <property type="entry name" value="Cytochrom_C3"/>
    <property type="match status" value="2"/>
</dbReference>
<dbReference type="Gene3D" id="3.90.10.10">
    <property type="entry name" value="Cytochrome C3"/>
    <property type="match status" value="2"/>
</dbReference>
<name>A0A7V5PMQ4_CALAY</name>
<protein>
    <recommendedName>
        <fullName evidence="2">Cytochrome c7-like domain-containing protein</fullName>
    </recommendedName>
</protein>
<evidence type="ECO:0000313" key="1">
    <source>
        <dbReference type="EMBL" id="HHJ51888.1"/>
    </source>
</evidence>
<dbReference type="EMBL" id="DROD01000123">
    <property type="protein sequence ID" value="HHJ51888.1"/>
    <property type="molecule type" value="Genomic_DNA"/>
</dbReference>